<dbReference type="Proteomes" id="UP000503640">
    <property type="component" value="Unassembled WGS sequence"/>
</dbReference>
<sequence>MANTRSAEKRNRQAQKRRTRNVQVRTGLKSAVKKAREAIVQADPAAAKQAVATALRTLDKAASKGIIHKNAASRRISRLAKAAAKAAQPKSA</sequence>
<dbReference type="InterPro" id="IPR002583">
    <property type="entry name" value="Ribosomal_bS20"/>
</dbReference>
<evidence type="ECO:0000256" key="8">
    <source>
        <dbReference type="HAMAP-Rule" id="MF_00500"/>
    </source>
</evidence>
<gene>
    <name evidence="8 10" type="primary">rpsT</name>
    <name evidence="10" type="ORF">AMYX_09320</name>
</gene>
<evidence type="ECO:0000256" key="3">
    <source>
        <dbReference type="ARBA" id="ARBA00022730"/>
    </source>
</evidence>
<dbReference type="Pfam" id="PF01649">
    <property type="entry name" value="Ribosomal_S20p"/>
    <property type="match status" value="1"/>
</dbReference>
<keyword evidence="4 8" id="KW-0694">RNA-binding</keyword>
<evidence type="ECO:0000313" key="11">
    <source>
        <dbReference type="Proteomes" id="UP000503640"/>
    </source>
</evidence>
<feature type="compositionally biased region" description="Basic and acidic residues" evidence="9">
    <location>
        <begin position="1"/>
        <end position="11"/>
    </location>
</feature>
<dbReference type="FunFam" id="1.20.58.110:FF:000001">
    <property type="entry name" value="30S ribosomal protein S20"/>
    <property type="match status" value="1"/>
</dbReference>
<dbReference type="PANTHER" id="PTHR33398">
    <property type="entry name" value="30S RIBOSOMAL PROTEIN S20"/>
    <property type="match status" value="1"/>
</dbReference>
<dbReference type="AlphaFoldDB" id="A0A7I9VIF1"/>
<dbReference type="PANTHER" id="PTHR33398:SF1">
    <property type="entry name" value="SMALL RIBOSOMAL SUBUNIT PROTEIN BS20C"/>
    <property type="match status" value="1"/>
</dbReference>
<keyword evidence="3 8" id="KW-0699">rRNA-binding</keyword>
<accession>A0A7I9VIF1</accession>
<dbReference type="GO" id="GO:0003735">
    <property type="term" value="F:structural constituent of ribosome"/>
    <property type="evidence" value="ECO:0007669"/>
    <property type="project" value="InterPro"/>
</dbReference>
<comment type="similarity">
    <text evidence="2 8">Belongs to the bacterial ribosomal protein bS20 family.</text>
</comment>
<evidence type="ECO:0000313" key="10">
    <source>
        <dbReference type="EMBL" id="GEJ56191.1"/>
    </source>
</evidence>
<protein>
    <recommendedName>
        <fullName evidence="7 8">Small ribosomal subunit protein bS20</fullName>
    </recommendedName>
</protein>
<dbReference type="EMBL" id="BJTG01000002">
    <property type="protein sequence ID" value="GEJ56191.1"/>
    <property type="molecule type" value="Genomic_DNA"/>
</dbReference>
<comment type="function">
    <text evidence="1 8">Binds directly to 16S ribosomal RNA.</text>
</comment>
<name>A0A7I9VIF1_9BACT</name>
<dbReference type="GO" id="GO:0005829">
    <property type="term" value="C:cytosol"/>
    <property type="evidence" value="ECO:0007669"/>
    <property type="project" value="TreeGrafter"/>
</dbReference>
<feature type="region of interest" description="Disordered" evidence="9">
    <location>
        <begin position="1"/>
        <end position="28"/>
    </location>
</feature>
<evidence type="ECO:0000256" key="5">
    <source>
        <dbReference type="ARBA" id="ARBA00022980"/>
    </source>
</evidence>
<dbReference type="RefSeq" id="WP_176063436.1">
    <property type="nucleotide sequence ID" value="NZ_BJTG01000002.1"/>
</dbReference>
<evidence type="ECO:0000256" key="6">
    <source>
        <dbReference type="ARBA" id="ARBA00023274"/>
    </source>
</evidence>
<dbReference type="SUPFAM" id="SSF46992">
    <property type="entry name" value="Ribosomal protein S20"/>
    <property type="match status" value="1"/>
</dbReference>
<comment type="caution">
    <text evidence="10">The sequence shown here is derived from an EMBL/GenBank/DDBJ whole genome shotgun (WGS) entry which is preliminary data.</text>
</comment>
<dbReference type="NCBIfam" id="TIGR00029">
    <property type="entry name" value="S20"/>
    <property type="match status" value="1"/>
</dbReference>
<organism evidence="10 11">
    <name type="scientific">Anaeromyxobacter diazotrophicus</name>
    <dbReference type="NCBI Taxonomy" id="2590199"/>
    <lineage>
        <taxon>Bacteria</taxon>
        <taxon>Pseudomonadati</taxon>
        <taxon>Myxococcota</taxon>
        <taxon>Myxococcia</taxon>
        <taxon>Myxococcales</taxon>
        <taxon>Cystobacterineae</taxon>
        <taxon>Anaeromyxobacteraceae</taxon>
        <taxon>Anaeromyxobacter</taxon>
    </lineage>
</organism>
<dbReference type="Gene3D" id="1.20.58.110">
    <property type="entry name" value="Ribosomal protein S20"/>
    <property type="match status" value="1"/>
</dbReference>
<dbReference type="GO" id="GO:0006412">
    <property type="term" value="P:translation"/>
    <property type="evidence" value="ECO:0007669"/>
    <property type="project" value="UniProtKB-UniRule"/>
</dbReference>
<evidence type="ECO:0000256" key="9">
    <source>
        <dbReference type="SAM" id="MobiDB-lite"/>
    </source>
</evidence>
<evidence type="ECO:0000256" key="2">
    <source>
        <dbReference type="ARBA" id="ARBA00007634"/>
    </source>
</evidence>
<reference evidence="11" key="1">
    <citation type="journal article" date="2020" name="Appl. Environ. Microbiol.">
        <title>Diazotrophic Anaeromyxobacter Isolates from Soils.</title>
        <authorList>
            <person name="Masuda Y."/>
            <person name="Yamanaka H."/>
            <person name="Xu Z.X."/>
            <person name="Shiratori Y."/>
            <person name="Aono T."/>
            <person name="Amachi S."/>
            <person name="Senoo K."/>
            <person name="Itoh H."/>
        </authorList>
    </citation>
    <scope>NUCLEOTIDE SEQUENCE [LARGE SCALE GENOMIC DNA]</scope>
    <source>
        <strain evidence="11">R267</strain>
    </source>
</reference>
<evidence type="ECO:0000256" key="7">
    <source>
        <dbReference type="ARBA" id="ARBA00035136"/>
    </source>
</evidence>
<dbReference type="HAMAP" id="MF_00500">
    <property type="entry name" value="Ribosomal_bS20"/>
    <property type="match status" value="1"/>
</dbReference>
<proteinExistence type="inferred from homology"/>
<keyword evidence="6 8" id="KW-0687">Ribonucleoprotein</keyword>
<keyword evidence="5 8" id="KW-0689">Ribosomal protein</keyword>
<dbReference type="InterPro" id="IPR036510">
    <property type="entry name" value="Ribosomal_bS20_sf"/>
</dbReference>
<dbReference type="GO" id="GO:0070181">
    <property type="term" value="F:small ribosomal subunit rRNA binding"/>
    <property type="evidence" value="ECO:0007669"/>
    <property type="project" value="TreeGrafter"/>
</dbReference>
<keyword evidence="11" id="KW-1185">Reference proteome</keyword>
<evidence type="ECO:0000256" key="1">
    <source>
        <dbReference type="ARBA" id="ARBA00003134"/>
    </source>
</evidence>
<dbReference type="GO" id="GO:0015935">
    <property type="term" value="C:small ribosomal subunit"/>
    <property type="evidence" value="ECO:0007669"/>
    <property type="project" value="TreeGrafter"/>
</dbReference>
<evidence type="ECO:0000256" key="4">
    <source>
        <dbReference type="ARBA" id="ARBA00022884"/>
    </source>
</evidence>